<keyword evidence="4" id="KW-1185">Reference proteome</keyword>
<feature type="domain" description="ABC transporter" evidence="2">
    <location>
        <begin position="48"/>
        <end position="80"/>
    </location>
</feature>
<evidence type="ECO:0000259" key="2">
    <source>
        <dbReference type="Pfam" id="PF00005"/>
    </source>
</evidence>
<dbReference type="SUPFAM" id="SSF52540">
    <property type="entry name" value="P-loop containing nucleoside triphosphate hydrolases"/>
    <property type="match status" value="1"/>
</dbReference>
<reference evidence="3 4" key="1">
    <citation type="submission" date="2022-05" db="EMBL/GenBank/DDBJ databases">
        <authorList>
            <consortium name="Genoscope - CEA"/>
            <person name="William W."/>
        </authorList>
    </citation>
    <scope>NUCLEOTIDE SEQUENCE [LARGE SCALE GENOMIC DNA]</scope>
</reference>
<evidence type="ECO:0000256" key="1">
    <source>
        <dbReference type="ARBA" id="ARBA00022737"/>
    </source>
</evidence>
<keyword evidence="1" id="KW-0677">Repeat</keyword>
<dbReference type="Proteomes" id="UP001159427">
    <property type="component" value="Unassembled WGS sequence"/>
</dbReference>
<dbReference type="Gene3D" id="3.40.50.300">
    <property type="entry name" value="P-loop containing nucleotide triphosphate hydrolases"/>
    <property type="match status" value="1"/>
</dbReference>
<dbReference type="InterPro" id="IPR003439">
    <property type="entry name" value="ABC_transporter-like_ATP-bd"/>
</dbReference>
<dbReference type="InterPro" id="IPR050611">
    <property type="entry name" value="ABCF"/>
</dbReference>
<evidence type="ECO:0000313" key="3">
    <source>
        <dbReference type="EMBL" id="CAH3173252.1"/>
    </source>
</evidence>
<gene>
    <name evidence="3" type="ORF">PEVE_00008976</name>
</gene>
<dbReference type="InterPro" id="IPR027417">
    <property type="entry name" value="P-loop_NTPase"/>
</dbReference>
<sequence>MEAQEVAGSQFSVSQQESSAKGAVLENALDIKVEKFSISARGKDLFVNANLNITAGRRYGLVGPNGMGKTTLLTHIAARKLAIPPNIDVLLCEQDVEATEAPAFDVVLKADKKRLELLEEVCYFFIIL</sequence>
<accession>A0ABN8R1Q0</accession>
<organism evidence="3 4">
    <name type="scientific">Porites evermanni</name>
    <dbReference type="NCBI Taxonomy" id="104178"/>
    <lineage>
        <taxon>Eukaryota</taxon>
        <taxon>Metazoa</taxon>
        <taxon>Cnidaria</taxon>
        <taxon>Anthozoa</taxon>
        <taxon>Hexacorallia</taxon>
        <taxon>Scleractinia</taxon>
        <taxon>Fungiina</taxon>
        <taxon>Poritidae</taxon>
        <taxon>Porites</taxon>
    </lineage>
</organism>
<name>A0ABN8R1Q0_9CNID</name>
<comment type="caution">
    <text evidence="3">The sequence shown here is derived from an EMBL/GenBank/DDBJ whole genome shotgun (WGS) entry which is preliminary data.</text>
</comment>
<dbReference type="EMBL" id="CALNXI010001610">
    <property type="protein sequence ID" value="CAH3173252.1"/>
    <property type="molecule type" value="Genomic_DNA"/>
</dbReference>
<dbReference type="Pfam" id="PF00005">
    <property type="entry name" value="ABC_tran"/>
    <property type="match status" value="1"/>
</dbReference>
<dbReference type="PANTHER" id="PTHR19211">
    <property type="entry name" value="ATP-BINDING TRANSPORT PROTEIN-RELATED"/>
    <property type="match status" value="1"/>
</dbReference>
<evidence type="ECO:0000313" key="4">
    <source>
        <dbReference type="Proteomes" id="UP001159427"/>
    </source>
</evidence>
<proteinExistence type="predicted"/>
<dbReference type="PANTHER" id="PTHR19211:SF14">
    <property type="entry name" value="ATP-BINDING CASSETTE SUB-FAMILY F MEMBER 1"/>
    <property type="match status" value="1"/>
</dbReference>
<protein>
    <recommendedName>
        <fullName evidence="2">ABC transporter domain-containing protein</fullName>
    </recommendedName>
</protein>